<dbReference type="PANTHER" id="PTHR33609:SF1">
    <property type="entry name" value="TRANSPOSASE"/>
    <property type="match status" value="1"/>
</dbReference>
<dbReference type="InterPro" id="IPR052546">
    <property type="entry name" value="Transposase_8_domain"/>
</dbReference>
<gene>
    <name evidence="2" type="ORF">GCM10009720_27120</name>
</gene>
<keyword evidence="1" id="KW-0175">Coiled coil</keyword>
<sequence>MMKKFSKHTPEQIVAKLEQADKLKAEGKTNGEVARELQVSEATLSRWRRTYGNMDRHEAKALKKLREENEKLKALLGQSELEKAALRELAEGNF</sequence>
<dbReference type="Pfam" id="PF01527">
    <property type="entry name" value="HTH_Tnp_1"/>
    <property type="match status" value="1"/>
</dbReference>
<evidence type="ECO:0000313" key="3">
    <source>
        <dbReference type="Proteomes" id="UP001501461"/>
    </source>
</evidence>
<proteinExistence type="predicted"/>
<dbReference type="Proteomes" id="UP001501461">
    <property type="component" value="Unassembled WGS sequence"/>
</dbReference>
<name>A0ABN2UXM1_9MICC</name>
<dbReference type="InterPro" id="IPR002514">
    <property type="entry name" value="Transposase_8"/>
</dbReference>
<dbReference type="SUPFAM" id="SSF46689">
    <property type="entry name" value="Homeodomain-like"/>
    <property type="match status" value="1"/>
</dbReference>
<evidence type="ECO:0000256" key="1">
    <source>
        <dbReference type="SAM" id="Coils"/>
    </source>
</evidence>
<organism evidence="2 3">
    <name type="scientific">Yaniella flava</name>
    <dbReference type="NCBI Taxonomy" id="287930"/>
    <lineage>
        <taxon>Bacteria</taxon>
        <taxon>Bacillati</taxon>
        <taxon>Actinomycetota</taxon>
        <taxon>Actinomycetes</taxon>
        <taxon>Micrococcales</taxon>
        <taxon>Micrococcaceae</taxon>
        <taxon>Yaniella</taxon>
    </lineage>
</organism>
<comment type="caution">
    <text evidence="2">The sequence shown here is derived from an EMBL/GenBank/DDBJ whole genome shotgun (WGS) entry which is preliminary data.</text>
</comment>
<dbReference type="PANTHER" id="PTHR33609">
    <property type="entry name" value="LOW CALCIUM RESPONSE LOCUS PROTEIN S"/>
    <property type="match status" value="1"/>
</dbReference>
<protein>
    <recommendedName>
        <fullName evidence="4">Transposase</fullName>
    </recommendedName>
</protein>
<dbReference type="InterPro" id="IPR009057">
    <property type="entry name" value="Homeodomain-like_sf"/>
</dbReference>
<dbReference type="EMBL" id="BAAAMN010000057">
    <property type="protein sequence ID" value="GAA2044796.1"/>
    <property type="molecule type" value="Genomic_DNA"/>
</dbReference>
<evidence type="ECO:0000313" key="2">
    <source>
        <dbReference type="EMBL" id="GAA2044796.1"/>
    </source>
</evidence>
<keyword evidence="3" id="KW-1185">Reference proteome</keyword>
<reference evidence="2 3" key="1">
    <citation type="journal article" date="2019" name="Int. J. Syst. Evol. Microbiol.">
        <title>The Global Catalogue of Microorganisms (GCM) 10K type strain sequencing project: providing services to taxonomists for standard genome sequencing and annotation.</title>
        <authorList>
            <consortium name="The Broad Institute Genomics Platform"/>
            <consortium name="The Broad Institute Genome Sequencing Center for Infectious Disease"/>
            <person name="Wu L."/>
            <person name="Ma J."/>
        </authorList>
    </citation>
    <scope>NUCLEOTIDE SEQUENCE [LARGE SCALE GENOMIC DNA]</scope>
    <source>
        <strain evidence="2 3">JCM 13595</strain>
    </source>
</reference>
<evidence type="ECO:0008006" key="4">
    <source>
        <dbReference type="Google" id="ProtNLM"/>
    </source>
</evidence>
<accession>A0ABN2UXM1</accession>
<dbReference type="Gene3D" id="1.10.10.60">
    <property type="entry name" value="Homeodomain-like"/>
    <property type="match status" value="1"/>
</dbReference>
<feature type="coiled-coil region" evidence="1">
    <location>
        <begin position="58"/>
        <end position="89"/>
    </location>
</feature>